<sequence length="87" mass="9608">MLSLRDCLDYCDLTEDDVDLLAEHEHLPHDVAAHIACGLVQTSSGVLLIDHVMEDMIEQARTGGQVAKAEHVLHVYARFKAAHPLAH</sequence>
<dbReference type="EMBL" id="CP071060">
    <property type="protein sequence ID" value="QSI78243.1"/>
    <property type="molecule type" value="Genomic_DNA"/>
</dbReference>
<accession>A0ABX7MAT0</accession>
<protein>
    <submittedName>
        <fullName evidence="1">Uncharacterized protein</fullName>
    </submittedName>
</protein>
<evidence type="ECO:0000313" key="1">
    <source>
        <dbReference type="EMBL" id="QSI78243.1"/>
    </source>
</evidence>
<organism evidence="1 2">
    <name type="scientific">Niveibacterium microcysteis</name>
    <dbReference type="NCBI Taxonomy" id="2811415"/>
    <lineage>
        <taxon>Bacteria</taxon>
        <taxon>Pseudomonadati</taxon>
        <taxon>Pseudomonadota</taxon>
        <taxon>Betaproteobacteria</taxon>
        <taxon>Rhodocyclales</taxon>
        <taxon>Rhodocyclaceae</taxon>
        <taxon>Niveibacterium</taxon>
    </lineage>
</organism>
<dbReference type="RefSeq" id="WP_206255561.1">
    <property type="nucleotide sequence ID" value="NZ_CP071060.1"/>
</dbReference>
<dbReference type="Proteomes" id="UP000663570">
    <property type="component" value="Chromosome"/>
</dbReference>
<name>A0ABX7MAT0_9RHOO</name>
<reference evidence="1 2" key="1">
    <citation type="submission" date="2021-02" db="EMBL/GenBank/DDBJ databases">
        <title>Niveibacterium changnyeongensis HC41.</title>
        <authorList>
            <person name="Kang M."/>
        </authorList>
    </citation>
    <scope>NUCLEOTIDE SEQUENCE [LARGE SCALE GENOMIC DNA]</scope>
    <source>
        <strain evidence="1 2">HC41</strain>
    </source>
</reference>
<proteinExistence type="predicted"/>
<keyword evidence="2" id="KW-1185">Reference proteome</keyword>
<gene>
    <name evidence="1" type="ORF">JY500_06315</name>
</gene>
<evidence type="ECO:0000313" key="2">
    <source>
        <dbReference type="Proteomes" id="UP000663570"/>
    </source>
</evidence>